<gene>
    <name evidence="1" type="ORF">BgramDRAFT_2057</name>
</gene>
<evidence type="ECO:0000313" key="1">
    <source>
        <dbReference type="EMBL" id="EDT11532.1"/>
    </source>
</evidence>
<dbReference type="RefSeq" id="WP_006048617.1">
    <property type="nucleotide sequence ID" value="NZ_ABLD01000004.1"/>
</dbReference>
<name>B1FXI9_PARG4</name>
<dbReference type="EMBL" id="ABLD01000004">
    <property type="protein sequence ID" value="EDT11532.1"/>
    <property type="molecule type" value="Genomic_DNA"/>
</dbReference>
<dbReference type="Proteomes" id="UP000005045">
    <property type="component" value="Unassembled WGS sequence"/>
</dbReference>
<sequence length="127" mass="14269">MSGILLVREATRCAEEIGLNEYMRSITSAVWTAFEHSLPGSTCPAQLEDIDVQLVERFIASRAEECTDVEILLLEITCIRLTLLASGFGHRKLDALRVRVKRERLRNDANGKYRFAKTLCRPASSVS</sequence>
<dbReference type="AlphaFoldDB" id="B1FXI9"/>
<dbReference type="OrthoDB" id="9005865at2"/>
<dbReference type="GeneID" id="97000615"/>
<accession>B1FXI9</accession>
<reference evidence="1 2" key="1">
    <citation type="submission" date="2008-03" db="EMBL/GenBank/DDBJ databases">
        <title>Sequencing of the draft genome and assembly of Burkholderia graminis C4D1M.</title>
        <authorList>
            <consortium name="US DOE Joint Genome Institute (JGI-PGF)"/>
            <person name="Copeland A."/>
            <person name="Lucas S."/>
            <person name="Lapidus A."/>
            <person name="Glavina del Rio T."/>
            <person name="Dalin E."/>
            <person name="Tice H."/>
            <person name="Bruce D."/>
            <person name="Goodwin L."/>
            <person name="Pitluck S."/>
            <person name="Larimer F."/>
            <person name="Land M.L."/>
            <person name="Hauser L."/>
            <person name="Tiedje J."/>
            <person name="Richardson P."/>
        </authorList>
    </citation>
    <scope>NUCLEOTIDE SEQUENCE [LARGE SCALE GENOMIC DNA]</scope>
    <source>
        <strain evidence="2">ATCC 700544 / DSM 17151 / LMG 18924 / NCIMB 13744 / C4D1M</strain>
    </source>
</reference>
<evidence type="ECO:0000313" key="2">
    <source>
        <dbReference type="Proteomes" id="UP000005045"/>
    </source>
</evidence>
<protein>
    <submittedName>
        <fullName evidence="1">Uncharacterized protein</fullName>
    </submittedName>
</protein>
<organism evidence="1 2">
    <name type="scientific">Paraburkholderia graminis (strain ATCC 700544 / DSM 17151 / LMG 18924 / NCIMB 13744 / C4D1M)</name>
    <dbReference type="NCBI Taxonomy" id="396598"/>
    <lineage>
        <taxon>Bacteria</taxon>
        <taxon>Pseudomonadati</taxon>
        <taxon>Pseudomonadota</taxon>
        <taxon>Betaproteobacteria</taxon>
        <taxon>Burkholderiales</taxon>
        <taxon>Burkholderiaceae</taxon>
        <taxon>Paraburkholderia</taxon>
    </lineage>
</organism>
<keyword evidence="2" id="KW-1185">Reference proteome</keyword>
<proteinExistence type="predicted"/>
<comment type="caution">
    <text evidence="1">The sequence shown here is derived from an EMBL/GenBank/DDBJ whole genome shotgun (WGS) entry which is preliminary data.</text>
</comment>